<dbReference type="EMBL" id="JBEYXT010000062">
    <property type="protein sequence ID" value="MEU6802513.1"/>
    <property type="molecule type" value="Genomic_DNA"/>
</dbReference>
<dbReference type="Gene3D" id="1.10.10.10">
    <property type="entry name" value="Winged helix-like DNA-binding domain superfamily/Winged helix DNA-binding domain"/>
    <property type="match status" value="1"/>
</dbReference>
<proteinExistence type="predicted"/>
<dbReference type="InterPro" id="IPR036388">
    <property type="entry name" value="WH-like_DNA-bd_sf"/>
</dbReference>
<feature type="compositionally biased region" description="Polar residues" evidence="1">
    <location>
        <begin position="7"/>
        <end position="19"/>
    </location>
</feature>
<dbReference type="Proteomes" id="UP001551189">
    <property type="component" value="Unassembled WGS sequence"/>
</dbReference>
<sequence length="179" mass="19689">MPCVSVAQATDVRTPTPLSEEQALDKPHDQAERQPLPEGSHGGMQNARRTKAERASPSRPVSSPLLTQREIETYCGVSTWQIDQWRKAGMPDEPFAGQGRQYDLAKCQAARPQRDGRRVTREERRAILGDATIAAIRKHIQAAPAPTPELVEELRRIMTRPGGDVPAPRLQAEGRAASA</sequence>
<evidence type="ECO:0000256" key="1">
    <source>
        <dbReference type="SAM" id="MobiDB-lite"/>
    </source>
</evidence>
<accession>A0ABV3AZ90</accession>
<name>A0ABV3AZ90_9ACTN</name>
<keyword evidence="3" id="KW-1185">Reference proteome</keyword>
<gene>
    <name evidence="2" type="ORF">ABZ931_16070</name>
</gene>
<dbReference type="RefSeq" id="WP_359695928.1">
    <property type="nucleotide sequence ID" value="NZ_JBEYXT010000062.1"/>
</dbReference>
<reference evidence="2 3" key="1">
    <citation type="submission" date="2024-06" db="EMBL/GenBank/DDBJ databases">
        <title>The Natural Products Discovery Center: Release of the First 8490 Sequenced Strains for Exploring Actinobacteria Biosynthetic Diversity.</title>
        <authorList>
            <person name="Kalkreuter E."/>
            <person name="Kautsar S.A."/>
            <person name="Yang D."/>
            <person name="Bader C.D."/>
            <person name="Teijaro C.N."/>
            <person name="Fluegel L."/>
            <person name="Davis C.M."/>
            <person name="Simpson J.R."/>
            <person name="Lauterbach L."/>
            <person name="Steele A.D."/>
            <person name="Gui C."/>
            <person name="Meng S."/>
            <person name="Li G."/>
            <person name="Viehrig K."/>
            <person name="Ye F."/>
            <person name="Su P."/>
            <person name="Kiefer A.F."/>
            <person name="Nichols A."/>
            <person name="Cepeda A.J."/>
            <person name="Yan W."/>
            <person name="Fan B."/>
            <person name="Jiang Y."/>
            <person name="Adhikari A."/>
            <person name="Zheng C.-J."/>
            <person name="Schuster L."/>
            <person name="Cowan T.M."/>
            <person name="Smanski M.J."/>
            <person name="Chevrette M.G."/>
            <person name="De Carvalho L.P.S."/>
            <person name="Shen B."/>
        </authorList>
    </citation>
    <scope>NUCLEOTIDE SEQUENCE [LARGE SCALE GENOMIC DNA]</scope>
    <source>
        <strain evidence="2 3">NPDC046851</strain>
    </source>
</reference>
<organism evidence="2 3">
    <name type="scientific">Streptomyces neyagawaensis</name>
    <dbReference type="NCBI Taxonomy" id="42238"/>
    <lineage>
        <taxon>Bacteria</taxon>
        <taxon>Bacillati</taxon>
        <taxon>Actinomycetota</taxon>
        <taxon>Actinomycetes</taxon>
        <taxon>Kitasatosporales</taxon>
        <taxon>Streptomycetaceae</taxon>
        <taxon>Streptomyces</taxon>
    </lineage>
</organism>
<feature type="region of interest" description="Disordered" evidence="1">
    <location>
        <begin position="1"/>
        <end position="67"/>
    </location>
</feature>
<evidence type="ECO:0000313" key="3">
    <source>
        <dbReference type="Proteomes" id="UP001551189"/>
    </source>
</evidence>
<protein>
    <submittedName>
        <fullName evidence="2">Uncharacterized protein</fullName>
    </submittedName>
</protein>
<feature type="compositionally biased region" description="Basic and acidic residues" evidence="1">
    <location>
        <begin position="23"/>
        <end position="32"/>
    </location>
</feature>
<comment type="caution">
    <text evidence="2">The sequence shown here is derived from an EMBL/GenBank/DDBJ whole genome shotgun (WGS) entry which is preliminary data.</text>
</comment>
<feature type="region of interest" description="Disordered" evidence="1">
    <location>
        <begin position="160"/>
        <end position="179"/>
    </location>
</feature>
<evidence type="ECO:0000313" key="2">
    <source>
        <dbReference type="EMBL" id="MEU6802513.1"/>
    </source>
</evidence>